<dbReference type="NCBIfam" id="NF033484">
    <property type="entry name" value="Stp1_PP2C_phos"/>
    <property type="match status" value="1"/>
</dbReference>
<dbReference type="SMART" id="SM00332">
    <property type="entry name" value="PP2Cc"/>
    <property type="match status" value="1"/>
</dbReference>
<name>A0ABU3K4U5_9BACT</name>
<accession>A0ABU3K4U5</accession>
<dbReference type="Proteomes" id="UP001250932">
    <property type="component" value="Unassembled WGS sequence"/>
</dbReference>
<dbReference type="EMBL" id="JAQOUE010000001">
    <property type="protein sequence ID" value="MDT7041378.1"/>
    <property type="molecule type" value="Genomic_DNA"/>
</dbReference>
<comment type="caution">
    <text evidence="2">The sequence shown here is derived from an EMBL/GenBank/DDBJ whole genome shotgun (WGS) entry which is preliminary data.</text>
</comment>
<keyword evidence="3" id="KW-1185">Reference proteome</keyword>
<sequence>MPMKPEWTGFGLTDVGRTRTANQDTLLLDDDLGLWIVADGMGGHAGGDVASQLAVETIRKFLLHQPPTTVEKWAPVLETSIAQANMEIRKQAKAQPELQGMGTTIVLAFMPNPQWKKTFILHAGDSRAYLIRAQFITALTRDHTLLEERIQVGLLPRSTSSSHPLGHVLTRAVGVESTVEPEIFLQELEEKDAILLCSDGLVKMMSDNNILEVLQENSTKTAQEQCQALVDRANQLGGKDNITVVLIRED</sequence>
<dbReference type="SUPFAM" id="SSF81606">
    <property type="entry name" value="PP2C-like"/>
    <property type="match status" value="1"/>
</dbReference>
<dbReference type="InterPro" id="IPR001932">
    <property type="entry name" value="PPM-type_phosphatase-like_dom"/>
</dbReference>
<dbReference type="Pfam" id="PF13672">
    <property type="entry name" value="PP2C_2"/>
    <property type="match status" value="1"/>
</dbReference>
<evidence type="ECO:0000259" key="1">
    <source>
        <dbReference type="PROSITE" id="PS51746"/>
    </source>
</evidence>
<dbReference type="InterPro" id="IPR036457">
    <property type="entry name" value="PPM-type-like_dom_sf"/>
</dbReference>
<dbReference type="InterPro" id="IPR015655">
    <property type="entry name" value="PP2C"/>
</dbReference>
<dbReference type="PROSITE" id="PS51746">
    <property type="entry name" value="PPM_2"/>
    <property type="match status" value="1"/>
</dbReference>
<feature type="domain" description="PPM-type phosphatase" evidence="1">
    <location>
        <begin position="9"/>
        <end position="249"/>
    </location>
</feature>
<dbReference type="Gene3D" id="3.60.40.10">
    <property type="entry name" value="PPM-type phosphatase domain"/>
    <property type="match status" value="1"/>
</dbReference>
<dbReference type="SMART" id="SM00331">
    <property type="entry name" value="PP2C_SIG"/>
    <property type="match status" value="1"/>
</dbReference>
<evidence type="ECO:0000313" key="2">
    <source>
        <dbReference type="EMBL" id="MDT7041378.1"/>
    </source>
</evidence>
<evidence type="ECO:0000313" key="3">
    <source>
        <dbReference type="Proteomes" id="UP001250932"/>
    </source>
</evidence>
<dbReference type="RefSeq" id="WP_313831732.1">
    <property type="nucleotide sequence ID" value="NZ_JAQOUE010000001.1"/>
</dbReference>
<dbReference type="CDD" id="cd00143">
    <property type="entry name" value="PP2Cc"/>
    <property type="match status" value="1"/>
</dbReference>
<organism evidence="2 3">
    <name type="scientific">Candidatus Nitronereus thalassa</name>
    <dbReference type="NCBI Taxonomy" id="3020898"/>
    <lineage>
        <taxon>Bacteria</taxon>
        <taxon>Pseudomonadati</taxon>
        <taxon>Nitrospirota</taxon>
        <taxon>Nitrospiria</taxon>
        <taxon>Nitrospirales</taxon>
        <taxon>Nitrospiraceae</taxon>
        <taxon>Candidatus Nitronereus</taxon>
    </lineage>
</organism>
<dbReference type="PANTHER" id="PTHR47992">
    <property type="entry name" value="PROTEIN PHOSPHATASE"/>
    <property type="match status" value="1"/>
</dbReference>
<gene>
    <name evidence="2" type="ORF">PPG34_03395</name>
</gene>
<reference evidence="2 3" key="1">
    <citation type="journal article" date="2023" name="ISME J.">
        <title>Cultivation and genomic characterization of novel and ubiquitous marine nitrite-oxidizing bacteria from the Nitrospirales.</title>
        <authorList>
            <person name="Mueller A.J."/>
            <person name="Daebeler A."/>
            <person name="Herbold C.W."/>
            <person name="Kirkegaard R.H."/>
            <person name="Daims H."/>
        </authorList>
    </citation>
    <scope>NUCLEOTIDE SEQUENCE [LARGE SCALE GENOMIC DNA]</scope>
    <source>
        <strain evidence="2 3">EB</strain>
    </source>
</reference>
<protein>
    <submittedName>
        <fullName evidence="2">Stp1/IreP family PP2C-type Ser/Thr phosphatase</fullName>
    </submittedName>
</protein>
<proteinExistence type="predicted"/>